<evidence type="ECO:0008006" key="3">
    <source>
        <dbReference type="Google" id="ProtNLM"/>
    </source>
</evidence>
<name>A0A368HF68_9GAMM</name>
<comment type="caution">
    <text evidence="1">The sequence shown here is derived from an EMBL/GenBank/DDBJ whole genome shotgun (WGS) entry which is preliminary data.</text>
</comment>
<dbReference type="AlphaFoldDB" id="A0A368HF68"/>
<sequence length="176" mass="19391">MTEEYTRAATWQDVIRVARYLNEAGAVYMLVGGYALIAQGLNRTSEGMDILVRPDADNANRWIVALSRLPDGAAQELAGETDLLEHDIHYGIRINDEITVDVLGSVCGLTWDDLKAYRTSLTVDDVMIPTLNLEGLLLTKQGMRPKDRMDAAILQRALEVLRATAKPGAESKPPKP</sequence>
<keyword evidence="2" id="KW-1185">Reference proteome</keyword>
<dbReference type="Pfam" id="PF10706">
    <property type="entry name" value="Aminoglyc_resit"/>
    <property type="match status" value="1"/>
</dbReference>
<gene>
    <name evidence="1" type="ORF">C4900_07880</name>
</gene>
<dbReference type="EMBL" id="PSYR01000002">
    <property type="protein sequence ID" value="RCN55829.1"/>
    <property type="molecule type" value="Genomic_DNA"/>
</dbReference>
<dbReference type="Gene3D" id="3.30.460.40">
    <property type="match status" value="1"/>
</dbReference>
<organism evidence="1 2">
    <name type="scientific">Acidiferrobacter thiooxydans</name>
    <dbReference type="NCBI Taxonomy" id="163359"/>
    <lineage>
        <taxon>Bacteria</taxon>
        <taxon>Pseudomonadati</taxon>
        <taxon>Pseudomonadota</taxon>
        <taxon>Gammaproteobacteria</taxon>
        <taxon>Acidiferrobacterales</taxon>
        <taxon>Acidiferrobacteraceae</taxon>
        <taxon>Acidiferrobacter</taxon>
    </lineage>
</organism>
<dbReference type="SUPFAM" id="SSF81301">
    <property type="entry name" value="Nucleotidyltransferase"/>
    <property type="match status" value="1"/>
</dbReference>
<protein>
    <recommendedName>
        <fullName evidence="3">Nucleotidyl transferase AbiEii/AbiGii toxin family protein</fullName>
    </recommendedName>
</protein>
<reference evidence="1 2" key="1">
    <citation type="submission" date="2018-02" db="EMBL/GenBank/DDBJ databases">
        <title>Insights into the biology of acidophilic members of the Acidiferrobacteraceae family derived from comparative genomic analyses.</title>
        <authorList>
            <person name="Issotta F."/>
            <person name="Thyssen C."/>
            <person name="Mena C."/>
            <person name="Moya A."/>
            <person name="Bellenberg S."/>
            <person name="Sproer C."/>
            <person name="Covarrubias P.C."/>
            <person name="Sand W."/>
            <person name="Quatrini R."/>
            <person name="Vera M."/>
        </authorList>
    </citation>
    <scope>NUCLEOTIDE SEQUENCE [LARGE SCALE GENOMIC DNA]</scope>
    <source>
        <strain evidence="2">m-1</strain>
    </source>
</reference>
<accession>A0A368HF68</accession>
<proteinExistence type="predicted"/>
<evidence type="ECO:0000313" key="2">
    <source>
        <dbReference type="Proteomes" id="UP000253250"/>
    </source>
</evidence>
<dbReference type="InterPro" id="IPR043519">
    <property type="entry name" value="NT_sf"/>
</dbReference>
<dbReference type="InterPro" id="IPR019646">
    <property type="entry name" value="Aminoglyc_AdlTrfase"/>
</dbReference>
<evidence type="ECO:0000313" key="1">
    <source>
        <dbReference type="EMBL" id="RCN55829.1"/>
    </source>
</evidence>
<dbReference type="Proteomes" id="UP000253250">
    <property type="component" value="Unassembled WGS sequence"/>
</dbReference>
<dbReference type="RefSeq" id="WP_114282907.1">
    <property type="nucleotide sequence ID" value="NZ_PSYR01000002.1"/>
</dbReference>
<dbReference type="OrthoDB" id="284878at2"/>